<keyword evidence="2" id="KW-1185">Reference proteome</keyword>
<evidence type="ECO:0000313" key="2">
    <source>
        <dbReference type="Proteomes" id="UP000224902"/>
    </source>
</evidence>
<protein>
    <submittedName>
        <fullName evidence="1">Uncharacterized protein</fullName>
    </submittedName>
</protein>
<dbReference type="EMBL" id="KX774321">
    <property type="protein sequence ID" value="AOZ63742.1"/>
    <property type="molecule type" value="Genomic_DNA"/>
</dbReference>
<dbReference type="Proteomes" id="UP000224902">
    <property type="component" value="Segment"/>
</dbReference>
<evidence type="ECO:0000313" key="1">
    <source>
        <dbReference type="EMBL" id="AOZ63742.1"/>
    </source>
</evidence>
<organism evidence="1 2">
    <name type="scientific">Rhodococcus phage Weasels2</name>
    <dbReference type="NCBI Taxonomy" id="1897437"/>
    <lineage>
        <taxon>Viruses</taxon>
        <taxon>Duplodnaviria</taxon>
        <taxon>Heunggongvirae</taxon>
        <taxon>Uroviricota</taxon>
        <taxon>Caudoviricetes</taxon>
        <taxon>Weaselvirus</taxon>
        <taxon>Weaselvirus weasel</taxon>
    </lineage>
</organism>
<gene>
    <name evidence="1" type="ORF">SEA_WEASELS2_162</name>
</gene>
<reference evidence="2" key="1">
    <citation type="submission" date="2016-08" db="EMBL/GenBank/DDBJ databases">
        <authorList>
            <person name="Seilhamer J.J."/>
        </authorList>
    </citation>
    <scope>NUCLEOTIDE SEQUENCE [LARGE SCALE GENOMIC DNA]</scope>
</reference>
<sequence length="124" mass="14365">MIDGQVLYGQKQITSTLSLYGKGVFNAKKESISVQTVIGNDQTDTAVPFRFEFEFEVDDLEENYTFLGDDLMDYAMDQFLNDLFSEFLTNPIGQDNPSKEFMDDVLEHFRFQNSLEDWINNFEG</sequence>
<proteinExistence type="predicted"/>
<name>A0A1I9SAD6_9CAUD</name>
<accession>A0A1I9SAD6</accession>